<evidence type="ECO:0000256" key="1">
    <source>
        <dbReference type="SAM" id="MobiDB-lite"/>
    </source>
</evidence>
<feature type="compositionally biased region" description="Polar residues" evidence="1">
    <location>
        <begin position="536"/>
        <end position="576"/>
    </location>
</feature>
<dbReference type="AlphaFoldDB" id="A0A8J4AZ13"/>
<keyword evidence="3" id="KW-1185">Reference proteome</keyword>
<feature type="compositionally biased region" description="Low complexity" evidence="1">
    <location>
        <begin position="660"/>
        <end position="669"/>
    </location>
</feature>
<dbReference type="Proteomes" id="UP000747399">
    <property type="component" value="Unassembled WGS sequence"/>
</dbReference>
<reference evidence="2" key="1">
    <citation type="journal article" date="2021" name="Proc. Natl. Acad. Sci. U.S.A.">
        <title>Three genomes in the algal genus Volvox reveal the fate of a haploid sex-determining region after a transition to homothallism.</title>
        <authorList>
            <person name="Yamamoto K."/>
            <person name="Hamaji T."/>
            <person name="Kawai-Toyooka H."/>
            <person name="Matsuzaki R."/>
            <person name="Takahashi F."/>
            <person name="Nishimura Y."/>
            <person name="Kawachi M."/>
            <person name="Noguchi H."/>
            <person name="Minakuchi Y."/>
            <person name="Umen J.G."/>
            <person name="Toyoda A."/>
            <person name="Nozaki H."/>
        </authorList>
    </citation>
    <scope>NUCLEOTIDE SEQUENCE</scope>
    <source>
        <strain evidence="2">NIES-3780</strain>
    </source>
</reference>
<feature type="region of interest" description="Disordered" evidence="1">
    <location>
        <begin position="742"/>
        <end position="761"/>
    </location>
</feature>
<gene>
    <name evidence="2" type="ORF">Vafri_6302</name>
</gene>
<organism evidence="2 3">
    <name type="scientific">Volvox africanus</name>
    <dbReference type="NCBI Taxonomy" id="51714"/>
    <lineage>
        <taxon>Eukaryota</taxon>
        <taxon>Viridiplantae</taxon>
        <taxon>Chlorophyta</taxon>
        <taxon>core chlorophytes</taxon>
        <taxon>Chlorophyceae</taxon>
        <taxon>CS clade</taxon>
        <taxon>Chlamydomonadales</taxon>
        <taxon>Volvocaceae</taxon>
        <taxon>Volvox</taxon>
    </lineage>
</organism>
<feature type="compositionally biased region" description="Basic and acidic residues" evidence="1">
    <location>
        <begin position="445"/>
        <end position="458"/>
    </location>
</feature>
<feature type="region of interest" description="Disordered" evidence="1">
    <location>
        <begin position="946"/>
        <end position="979"/>
    </location>
</feature>
<evidence type="ECO:0000313" key="3">
    <source>
        <dbReference type="Proteomes" id="UP000747399"/>
    </source>
</evidence>
<name>A0A8J4AZ13_9CHLO</name>
<feature type="region of interest" description="Disordered" evidence="1">
    <location>
        <begin position="395"/>
        <end position="484"/>
    </location>
</feature>
<accession>A0A8J4AZ13</accession>
<feature type="compositionally biased region" description="Low complexity" evidence="1">
    <location>
        <begin position="397"/>
        <end position="433"/>
    </location>
</feature>
<feature type="compositionally biased region" description="Basic residues" evidence="1">
    <location>
        <begin position="434"/>
        <end position="444"/>
    </location>
</feature>
<evidence type="ECO:0000313" key="2">
    <source>
        <dbReference type="EMBL" id="GIL50168.1"/>
    </source>
</evidence>
<dbReference type="EMBL" id="BNCO01000008">
    <property type="protein sequence ID" value="GIL50168.1"/>
    <property type="molecule type" value="Genomic_DNA"/>
</dbReference>
<feature type="compositionally biased region" description="Low complexity" evidence="1">
    <location>
        <begin position="465"/>
        <end position="474"/>
    </location>
</feature>
<proteinExistence type="predicted"/>
<feature type="region of interest" description="Disordered" evidence="1">
    <location>
        <begin position="872"/>
        <end position="891"/>
    </location>
</feature>
<comment type="caution">
    <text evidence="2">The sequence shown here is derived from an EMBL/GenBank/DDBJ whole genome shotgun (WGS) entry which is preliminary data.</text>
</comment>
<protein>
    <submittedName>
        <fullName evidence="2">Uncharacterized protein</fullName>
    </submittedName>
</protein>
<feature type="compositionally biased region" description="Low complexity" evidence="1">
    <location>
        <begin position="577"/>
        <end position="615"/>
    </location>
</feature>
<sequence length="1075" mass="109417">MGPLTLAVDIDVLLSSGSIHEVTSRIAGPQPSFSYGGGERPASAAALPTTMSKGNLGTVTQHQTSNGSSFRTQHVWMRPGVRRFLLAIQPHFQPVLLVRRRCNTRRCCCIGGRSGHSVSNSGGAMGSSRGGIDADGTTTAASCTVNRERDAGDCGAALLAAALPYIDPDGQFFGERIVLVQQDQPRPRTAHPRVTRMSCPGGAQMTAAKSAVAAAAAAAAATATAPGPTDATSMQLSSVGAAANMAVSDLPFPVAQVSNFAALPAMLGGTPSAILIVTVADRSLFGSGLAKQVVQCQPYRKEYGKYDDLLDCLASVVSDLLIEPSVSQGLLRLGLLHSKLQPSPMMQALHAQAALRQAVIAQQQQQQQQEDEQQHFQATLRAGDLGAHVQTIQSAHGQPNGQQQPKQQPQQPQKQKLAGAAAGVRQLSSTVCVKSKKTSRKAGSSRRDSENCGGEDRGSGGGRSASGIPASPSASPLPPIPELPFLEVGSEWQDPAVAEGDDYDEVTATATATPTPMPMPAGVILAPEPFPCDRSSGGTSCSSNCIAGTQDQGSPGPSQQYHAMSSPPTLCCTTPDSASTGSRPSRSSAGSNSSGNSNSNSNMASPAAAAASVSPHGVRRMAWDDVSIRPSRGPGEGPGAASGKQAPSNYSGGSGGSSGGVFSRARAGSSSGGELGWRPSSFPAATKPHVTRHVSDRVSLPPEPNQKTTGFGAVEAPPVSPLGAAASAVAAATSRLFSRILGGRRQRRCRPSDASGGGDGDGSVNAGVMAATAAAVTITGAGHSATSATQTSSRTWGAAGEGSFHSNAVVQQVRSASASAVEAPLFKTSLDGGRTTAAAAAYRIAPHAISSEVLLEPGAANGAANAVSASGAMTSPVPSARTTPATCRPAPTTATAKATATADATISSPSSQSQMQMHSQWQLQAQSLAVAGNNYIIRWPAVSPTSPVMRSSLPGSALDSLGDFPSDLEEQPQQQERRTAPVYVLSPDTVLAAMPGYKAETVGALVRDDTRVMEQEEACEACEGLMSVLDATGRCGVTTVAAATRARSLSEKPPGAAVAVAAGTTAPLRAAAAAY</sequence>
<feature type="region of interest" description="Disordered" evidence="1">
    <location>
        <begin position="508"/>
        <end position="714"/>
    </location>
</feature>